<reference evidence="2" key="1">
    <citation type="submission" date="2020-06" db="EMBL/GenBank/DDBJ databases">
        <authorList>
            <person name="Onetto C."/>
        </authorList>
    </citation>
    <scope>NUCLEOTIDE SEQUENCE</scope>
</reference>
<evidence type="ECO:0000256" key="1">
    <source>
        <dbReference type="SAM" id="MobiDB-lite"/>
    </source>
</evidence>
<feature type="region of interest" description="Disordered" evidence="1">
    <location>
        <begin position="163"/>
        <end position="189"/>
    </location>
</feature>
<sequence length="274" mass="30634">MNTSTGICTSLYTCPDDHNPQVSGSLEGTRNWMCDKLKHDVNDPLDPCSECRQFGGANHECTLEPSLSYNEVVYNLMKNRIEEGYTLLPPKDRTEGTEEENAGPMTQVKEGWKGETQEELLAKPDFLPEGVRDCPRAYVTDPGKSERTAKSLQYCLDHPEESVQQLGVASRPHPRRSLSSNQSTPAPSKEQTLLPALWIFFPMKKITVTQAIAWICTDHLDHPPALEGFLLSSIYHCRPTSAVPFLDHYRVKSATPAQIAVESRPQFPSHLAVE</sequence>
<dbReference type="OrthoDB" id="3943685at2759"/>
<proteinExistence type="predicted"/>
<name>A0A9N8KNE6_9PEZI</name>
<gene>
    <name evidence="2" type="ORF">AWRI4620_LOCUS8294</name>
</gene>
<dbReference type="Proteomes" id="UP000745764">
    <property type="component" value="Unassembled WGS sequence"/>
</dbReference>
<dbReference type="AlphaFoldDB" id="A0A9N8KNE6"/>
<accession>A0A9N8KNE6</accession>
<keyword evidence="3" id="KW-1185">Reference proteome</keyword>
<comment type="caution">
    <text evidence="2">The sequence shown here is derived from an EMBL/GenBank/DDBJ whole genome shotgun (WGS) entry which is preliminary data.</text>
</comment>
<organism evidence="2 3">
    <name type="scientific">Aureobasidium uvarum</name>
    <dbReference type="NCBI Taxonomy" id="2773716"/>
    <lineage>
        <taxon>Eukaryota</taxon>
        <taxon>Fungi</taxon>
        <taxon>Dikarya</taxon>
        <taxon>Ascomycota</taxon>
        <taxon>Pezizomycotina</taxon>
        <taxon>Dothideomycetes</taxon>
        <taxon>Dothideomycetidae</taxon>
        <taxon>Dothideales</taxon>
        <taxon>Saccotheciaceae</taxon>
        <taxon>Aureobasidium</taxon>
    </lineage>
</organism>
<protein>
    <submittedName>
        <fullName evidence="2">Uncharacterized protein</fullName>
    </submittedName>
</protein>
<evidence type="ECO:0000313" key="2">
    <source>
        <dbReference type="EMBL" id="CAD0114039.1"/>
    </source>
</evidence>
<evidence type="ECO:0000313" key="3">
    <source>
        <dbReference type="Proteomes" id="UP000745764"/>
    </source>
</evidence>
<dbReference type="EMBL" id="CAINUL010000016">
    <property type="protein sequence ID" value="CAD0114039.1"/>
    <property type="molecule type" value="Genomic_DNA"/>
</dbReference>
<feature type="compositionally biased region" description="Polar residues" evidence="1">
    <location>
        <begin position="177"/>
        <end position="189"/>
    </location>
</feature>